<dbReference type="InterPro" id="IPR002320">
    <property type="entry name" value="Thr-tRNA-ligase_IIa"/>
</dbReference>
<reference evidence="14 15" key="1">
    <citation type="submission" date="2023-09" db="EMBL/GenBank/DDBJ databases">
        <title>Pangenome analysis of Batrachochytrium dendrobatidis and related Chytrids.</title>
        <authorList>
            <person name="Yacoub M.N."/>
            <person name="Stajich J.E."/>
            <person name="James T.Y."/>
        </authorList>
    </citation>
    <scope>NUCLEOTIDE SEQUENCE [LARGE SCALE GENOMIC DNA]</scope>
    <source>
        <strain evidence="14 15">JEL0888</strain>
    </source>
</reference>
<dbReference type="Gene3D" id="3.30.930.10">
    <property type="entry name" value="Bira Bifunctional Protein, Domain 2"/>
    <property type="match status" value="1"/>
</dbReference>
<dbReference type="InterPro" id="IPR047246">
    <property type="entry name" value="ThrRS_anticodon"/>
</dbReference>
<keyword evidence="4" id="KW-0479">Metal-binding</keyword>
<proteinExistence type="inferred from homology"/>
<dbReference type="InterPro" id="IPR036621">
    <property type="entry name" value="Anticodon-bd_dom_sf"/>
</dbReference>
<dbReference type="Pfam" id="PF07973">
    <property type="entry name" value="tRNA_SAD"/>
    <property type="match status" value="1"/>
</dbReference>
<evidence type="ECO:0000256" key="8">
    <source>
        <dbReference type="ARBA" id="ARBA00022917"/>
    </source>
</evidence>
<dbReference type="Gene3D" id="3.30.980.10">
    <property type="entry name" value="Threonyl-trna Synthetase, Chain A, domain 2"/>
    <property type="match status" value="1"/>
</dbReference>
<evidence type="ECO:0000256" key="7">
    <source>
        <dbReference type="ARBA" id="ARBA00022840"/>
    </source>
</evidence>
<evidence type="ECO:0000256" key="1">
    <source>
        <dbReference type="ARBA" id="ARBA00008226"/>
    </source>
</evidence>
<dbReference type="Pfam" id="PF03129">
    <property type="entry name" value="HGTP_anticodon"/>
    <property type="match status" value="1"/>
</dbReference>
<sequence>MRMWEQLNTATCSATPLASAPSTPQEHAAADPAKATASSSDQDTFWHSASHMLGWALESRFGDDCLLADGPSTPSGFFYDSLLVSGGRDRTEKRLASLLAGPPAALLDPVRIDRDVADLIHGRVGTVFHPSDADLQELLFIMDKNASRRSPFVQMRVDRIDAARMFAYSPLKLHLLARISATEPVMVYRCGDFIDLCRGPHVADTRAFRAFKLTRTGASQWRPDSPQTLSRVHGVAFRSRSDMKDWERLQEEAAKRDHRLVGKSQTLFHFSPLSPGAPFFAPHGTRIIQRLTDLLRTEYRRYGFEEVVTPLVFSKALWERSGHWQNYQENMFAVTGCCPSHSHSHDHGHDHSHGQEDSPQQSDHAHENSTAMQPEIETQALKPMNCPGHCLLYESAARSYRDLPIRYAEFSPLHRNEASGALTGLTRVRKFHQDDGHIFCRPDQVGAEIGSSLEFIQRMYAVFKFPEYEFALSTRPAAGYVGEIAQWQAAEDSLRTALESTGRPWSIKEGDGAFYGPKIDISVKDALGRKHQTATIQLDFQLPQRFQLKYQTADGGFATPVMVHRAILGSFERMLAILIEHHGGRWPFWLSPRQAVVVPVRSELDGYAADVQRQLAGRADSPAFFHVDIDRSDHTLSKRVREAQAAQYNFILVVGDKEREADAASVRTRAGEQLGVMPITAVRELFERTAAAFE</sequence>
<dbReference type="InterPro" id="IPR045864">
    <property type="entry name" value="aa-tRNA-synth_II/BPL/LPL"/>
</dbReference>
<feature type="compositionally biased region" description="Basic and acidic residues" evidence="12">
    <location>
        <begin position="343"/>
        <end position="356"/>
    </location>
</feature>
<evidence type="ECO:0000259" key="13">
    <source>
        <dbReference type="PROSITE" id="PS50862"/>
    </source>
</evidence>
<keyword evidence="8" id="KW-0648">Protein biosynthesis</keyword>
<keyword evidence="5" id="KW-0547">Nucleotide-binding</keyword>
<accession>A0ABR4N4K6</accession>
<comment type="similarity">
    <text evidence="1">Belongs to the class-II aminoacyl-tRNA synthetase family.</text>
</comment>
<dbReference type="InterPro" id="IPR018163">
    <property type="entry name" value="Thr/Ala-tRNA-synth_IIc_edit"/>
</dbReference>
<keyword evidence="9" id="KW-0030">Aminoacyl-tRNA synthetase</keyword>
<dbReference type="Gene3D" id="3.40.50.800">
    <property type="entry name" value="Anticodon-binding domain"/>
    <property type="match status" value="1"/>
</dbReference>
<evidence type="ECO:0000256" key="6">
    <source>
        <dbReference type="ARBA" id="ARBA00022833"/>
    </source>
</evidence>
<dbReference type="InterPro" id="IPR004154">
    <property type="entry name" value="Anticodon-bd"/>
</dbReference>
<comment type="catalytic activity">
    <reaction evidence="11">
        <text>tRNA(Thr) + L-threonine + ATP = L-threonyl-tRNA(Thr) + AMP + diphosphate + H(+)</text>
        <dbReference type="Rhea" id="RHEA:24624"/>
        <dbReference type="Rhea" id="RHEA-COMP:9670"/>
        <dbReference type="Rhea" id="RHEA-COMP:9704"/>
        <dbReference type="ChEBI" id="CHEBI:15378"/>
        <dbReference type="ChEBI" id="CHEBI:30616"/>
        <dbReference type="ChEBI" id="CHEBI:33019"/>
        <dbReference type="ChEBI" id="CHEBI:57926"/>
        <dbReference type="ChEBI" id="CHEBI:78442"/>
        <dbReference type="ChEBI" id="CHEBI:78534"/>
        <dbReference type="ChEBI" id="CHEBI:456215"/>
        <dbReference type="EC" id="6.1.1.3"/>
    </reaction>
</comment>
<dbReference type="InterPro" id="IPR033728">
    <property type="entry name" value="ThrRS_core"/>
</dbReference>
<dbReference type="Pfam" id="PF00587">
    <property type="entry name" value="tRNA-synt_2b"/>
    <property type="match status" value="1"/>
</dbReference>
<feature type="domain" description="Aminoacyl-transfer RNA synthetases class-II family profile" evidence="13">
    <location>
        <begin position="282"/>
        <end position="587"/>
    </location>
</feature>
<evidence type="ECO:0000256" key="2">
    <source>
        <dbReference type="ARBA" id="ARBA00013163"/>
    </source>
</evidence>
<dbReference type="SUPFAM" id="SSF55681">
    <property type="entry name" value="Class II aaRS and biotin synthetases"/>
    <property type="match status" value="1"/>
</dbReference>
<evidence type="ECO:0000256" key="5">
    <source>
        <dbReference type="ARBA" id="ARBA00022741"/>
    </source>
</evidence>
<dbReference type="InterPro" id="IPR002314">
    <property type="entry name" value="aa-tRNA-synt_IIb"/>
</dbReference>
<dbReference type="PANTHER" id="PTHR11451">
    <property type="entry name" value="THREONINE-TRNA LIGASE"/>
    <property type="match status" value="1"/>
</dbReference>
<evidence type="ECO:0000256" key="4">
    <source>
        <dbReference type="ARBA" id="ARBA00022723"/>
    </source>
</evidence>
<keyword evidence="15" id="KW-1185">Reference proteome</keyword>
<keyword evidence="3" id="KW-0436">Ligase</keyword>
<name>A0ABR4N4K6_9FUNG</name>
<dbReference type="NCBIfam" id="TIGR00418">
    <property type="entry name" value="thrS"/>
    <property type="match status" value="1"/>
</dbReference>
<feature type="compositionally biased region" description="Low complexity" evidence="12">
    <location>
        <begin position="30"/>
        <end position="40"/>
    </location>
</feature>
<evidence type="ECO:0000256" key="11">
    <source>
        <dbReference type="ARBA" id="ARBA00049515"/>
    </source>
</evidence>
<feature type="compositionally biased region" description="Polar residues" evidence="12">
    <location>
        <begin position="357"/>
        <end position="371"/>
    </location>
</feature>
<dbReference type="HAMAP" id="MF_00184">
    <property type="entry name" value="Thr_tRNA_synth"/>
    <property type="match status" value="1"/>
</dbReference>
<dbReference type="Proteomes" id="UP001527925">
    <property type="component" value="Unassembled WGS sequence"/>
</dbReference>
<evidence type="ECO:0000256" key="9">
    <source>
        <dbReference type="ARBA" id="ARBA00023146"/>
    </source>
</evidence>
<dbReference type="CDD" id="cd00860">
    <property type="entry name" value="ThrRS_anticodon"/>
    <property type="match status" value="1"/>
</dbReference>
<evidence type="ECO:0000313" key="14">
    <source>
        <dbReference type="EMBL" id="KAL2914440.1"/>
    </source>
</evidence>
<organism evidence="14 15">
    <name type="scientific">Polyrhizophydium stewartii</name>
    <dbReference type="NCBI Taxonomy" id="2732419"/>
    <lineage>
        <taxon>Eukaryota</taxon>
        <taxon>Fungi</taxon>
        <taxon>Fungi incertae sedis</taxon>
        <taxon>Chytridiomycota</taxon>
        <taxon>Chytridiomycota incertae sedis</taxon>
        <taxon>Chytridiomycetes</taxon>
        <taxon>Rhizophydiales</taxon>
        <taxon>Rhizophydiales incertae sedis</taxon>
        <taxon>Polyrhizophydium</taxon>
    </lineage>
</organism>
<dbReference type="InterPro" id="IPR006195">
    <property type="entry name" value="aa-tRNA-synth_II"/>
</dbReference>
<feature type="region of interest" description="Disordered" evidence="12">
    <location>
        <begin position="13"/>
        <end position="41"/>
    </location>
</feature>
<comment type="caution">
    <text evidence="14">The sequence shown here is derived from an EMBL/GenBank/DDBJ whole genome shotgun (WGS) entry which is preliminary data.</text>
</comment>
<dbReference type="PROSITE" id="PS50862">
    <property type="entry name" value="AA_TRNA_LIGASE_II"/>
    <property type="match status" value="1"/>
</dbReference>
<protein>
    <recommendedName>
        <fullName evidence="2">threonine--tRNA ligase</fullName>
        <ecNumber evidence="2">6.1.1.3</ecNumber>
    </recommendedName>
    <alternativeName>
        <fullName evidence="10">Threonyl-tRNA synthetase</fullName>
    </alternativeName>
</protein>
<dbReference type="EC" id="6.1.1.3" evidence="2"/>
<dbReference type="EMBL" id="JADGIZ020000033">
    <property type="protein sequence ID" value="KAL2914440.1"/>
    <property type="molecule type" value="Genomic_DNA"/>
</dbReference>
<dbReference type="CDD" id="cd00771">
    <property type="entry name" value="ThrRS_core"/>
    <property type="match status" value="1"/>
</dbReference>
<dbReference type="PANTHER" id="PTHR11451:SF44">
    <property type="entry name" value="THREONINE--TRNA LIGASE, CHLOROPLASTIC_MITOCHONDRIAL 2"/>
    <property type="match status" value="1"/>
</dbReference>
<gene>
    <name evidence="14" type="ORF">HK105_206007</name>
</gene>
<evidence type="ECO:0000313" key="15">
    <source>
        <dbReference type="Proteomes" id="UP001527925"/>
    </source>
</evidence>
<feature type="compositionally biased region" description="Polar residues" evidence="12">
    <location>
        <begin position="13"/>
        <end position="25"/>
    </location>
</feature>
<evidence type="ECO:0000256" key="10">
    <source>
        <dbReference type="ARBA" id="ARBA00031900"/>
    </source>
</evidence>
<dbReference type="SMART" id="SM00863">
    <property type="entry name" value="tRNA_SAD"/>
    <property type="match status" value="1"/>
</dbReference>
<keyword evidence="6" id="KW-0862">Zinc</keyword>
<dbReference type="PRINTS" id="PR01047">
    <property type="entry name" value="TRNASYNTHTHR"/>
</dbReference>
<dbReference type="SUPFAM" id="SSF52954">
    <property type="entry name" value="Class II aaRS ABD-related"/>
    <property type="match status" value="1"/>
</dbReference>
<dbReference type="SUPFAM" id="SSF55186">
    <property type="entry name" value="ThrRS/AlaRS common domain"/>
    <property type="match status" value="1"/>
</dbReference>
<feature type="region of interest" description="Disordered" evidence="12">
    <location>
        <begin position="340"/>
        <end position="371"/>
    </location>
</feature>
<keyword evidence="7" id="KW-0067">ATP-binding</keyword>
<evidence type="ECO:0000256" key="3">
    <source>
        <dbReference type="ARBA" id="ARBA00022598"/>
    </source>
</evidence>
<dbReference type="InterPro" id="IPR012947">
    <property type="entry name" value="tRNA_SAD"/>
</dbReference>
<evidence type="ECO:0000256" key="12">
    <source>
        <dbReference type="SAM" id="MobiDB-lite"/>
    </source>
</evidence>